<evidence type="ECO:0000256" key="3">
    <source>
        <dbReference type="ARBA" id="ARBA00022989"/>
    </source>
</evidence>
<gene>
    <name evidence="6" type="ORF">A3J78_01035</name>
</gene>
<dbReference type="Proteomes" id="UP000178758">
    <property type="component" value="Unassembled WGS sequence"/>
</dbReference>
<dbReference type="PANTHER" id="PTHR30266">
    <property type="entry name" value="MECHANOSENSITIVE CHANNEL MSCL"/>
    <property type="match status" value="1"/>
</dbReference>
<dbReference type="PANTHER" id="PTHR30266:SF2">
    <property type="entry name" value="LARGE-CONDUCTANCE MECHANOSENSITIVE CHANNEL"/>
    <property type="match status" value="1"/>
</dbReference>
<dbReference type="EMBL" id="MEZJ01000043">
    <property type="protein sequence ID" value="OGD53141.1"/>
    <property type="molecule type" value="Genomic_DNA"/>
</dbReference>
<evidence type="ECO:0008006" key="8">
    <source>
        <dbReference type="Google" id="ProtNLM"/>
    </source>
</evidence>
<comment type="subcellular location">
    <subcellularLocation>
        <location evidence="1">Membrane</location>
        <topology evidence="1">Multi-pass membrane protein</topology>
    </subcellularLocation>
</comment>
<reference evidence="6 7" key="1">
    <citation type="journal article" date="2016" name="Nat. Commun.">
        <title>Thousands of microbial genomes shed light on interconnected biogeochemical processes in an aquifer system.</title>
        <authorList>
            <person name="Anantharaman K."/>
            <person name="Brown C.T."/>
            <person name="Hug L.A."/>
            <person name="Sharon I."/>
            <person name="Castelle C.J."/>
            <person name="Probst A.J."/>
            <person name="Thomas B.C."/>
            <person name="Singh A."/>
            <person name="Wilkins M.J."/>
            <person name="Karaoz U."/>
            <person name="Brodie E.L."/>
            <person name="Williams K.H."/>
            <person name="Hubbard S.S."/>
            <person name="Banfield J.F."/>
        </authorList>
    </citation>
    <scope>NUCLEOTIDE SEQUENCE [LARGE SCALE GENOMIC DNA]</scope>
</reference>
<dbReference type="Gene3D" id="1.10.1200.120">
    <property type="entry name" value="Large-conductance mechanosensitive channel, MscL, domain 1"/>
    <property type="match status" value="1"/>
</dbReference>
<dbReference type="InterPro" id="IPR037673">
    <property type="entry name" value="MSC/AndL"/>
</dbReference>
<evidence type="ECO:0000256" key="4">
    <source>
        <dbReference type="ARBA" id="ARBA00023136"/>
    </source>
</evidence>
<organism evidence="6 7">
    <name type="scientific">Candidatus Beckwithbacteria bacterium RBG_13_35_6</name>
    <dbReference type="NCBI Taxonomy" id="1797456"/>
    <lineage>
        <taxon>Bacteria</taxon>
        <taxon>Candidatus Beckwithiibacteriota</taxon>
    </lineage>
</organism>
<keyword evidence="4 5" id="KW-0472">Membrane</keyword>
<dbReference type="Pfam" id="PF01741">
    <property type="entry name" value="MscL"/>
    <property type="match status" value="1"/>
</dbReference>
<dbReference type="SUPFAM" id="SSF81330">
    <property type="entry name" value="Gated mechanosensitive channel"/>
    <property type="match status" value="1"/>
</dbReference>
<evidence type="ECO:0000313" key="7">
    <source>
        <dbReference type="Proteomes" id="UP000178758"/>
    </source>
</evidence>
<keyword evidence="3 5" id="KW-1133">Transmembrane helix</keyword>
<keyword evidence="2 5" id="KW-0812">Transmembrane</keyword>
<dbReference type="InterPro" id="IPR036019">
    <property type="entry name" value="MscL_channel"/>
</dbReference>
<dbReference type="GO" id="GO:0008381">
    <property type="term" value="F:mechanosensitive monoatomic ion channel activity"/>
    <property type="evidence" value="ECO:0007669"/>
    <property type="project" value="TreeGrafter"/>
</dbReference>
<feature type="transmembrane region" description="Helical" evidence="5">
    <location>
        <begin position="64"/>
        <end position="87"/>
    </location>
</feature>
<accession>A0A1F5DDM1</accession>
<evidence type="ECO:0000256" key="2">
    <source>
        <dbReference type="ARBA" id="ARBA00022692"/>
    </source>
</evidence>
<evidence type="ECO:0000256" key="5">
    <source>
        <dbReference type="SAM" id="Phobius"/>
    </source>
</evidence>
<name>A0A1F5DDM1_9BACT</name>
<sequence>MKGFMDFIREQGVIGLAVGFILGGAVSKVVASLVKDIINPLLGVVFGATGNLDKAVLKLGSVEIMWGSFISVLIDFLVIALVVYYGVKGLGLDKLDKKKDKS</sequence>
<evidence type="ECO:0000313" key="6">
    <source>
        <dbReference type="EMBL" id="OGD53141.1"/>
    </source>
</evidence>
<dbReference type="GO" id="GO:0016020">
    <property type="term" value="C:membrane"/>
    <property type="evidence" value="ECO:0007669"/>
    <property type="project" value="UniProtKB-SubCell"/>
</dbReference>
<comment type="caution">
    <text evidence="6">The sequence shown here is derived from an EMBL/GenBank/DDBJ whole genome shotgun (WGS) entry which is preliminary data.</text>
</comment>
<feature type="transmembrane region" description="Helical" evidence="5">
    <location>
        <begin position="12"/>
        <end position="34"/>
    </location>
</feature>
<evidence type="ECO:0000256" key="1">
    <source>
        <dbReference type="ARBA" id="ARBA00004141"/>
    </source>
</evidence>
<protein>
    <recommendedName>
        <fullName evidence="8">Mechanosensitive ion channel protein MscL</fullName>
    </recommendedName>
</protein>
<dbReference type="AlphaFoldDB" id="A0A1F5DDM1"/>
<proteinExistence type="predicted"/>